<gene>
    <name evidence="8" type="ORF">SAMN04488054_104138</name>
</gene>
<evidence type="ECO:0000259" key="7">
    <source>
        <dbReference type="Pfam" id="PF04069"/>
    </source>
</evidence>
<evidence type="ECO:0000256" key="3">
    <source>
        <dbReference type="ARBA" id="ARBA00022475"/>
    </source>
</evidence>
<dbReference type="PROSITE" id="PS51257">
    <property type="entry name" value="PROKAR_LIPOPROTEIN"/>
    <property type="match status" value="1"/>
</dbReference>
<protein>
    <submittedName>
        <fullName evidence="8">Glycine betaine/proline transport system substrate-binding protein</fullName>
    </submittedName>
</protein>
<dbReference type="PANTHER" id="PTHR47737:SF1">
    <property type="entry name" value="GLYCINE BETAINE_PROLINE BETAINE TRANSPORT SYSTEM PERMEASE PROTEIN PROW"/>
    <property type="match status" value="1"/>
</dbReference>
<keyword evidence="3" id="KW-1003">Cell membrane</keyword>
<dbReference type="GO" id="GO:0043190">
    <property type="term" value="C:ATP-binding cassette (ABC) transporter complex"/>
    <property type="evidence" value="ECO:0007669"/>
    <property type="project" value="InterPro"/>
</dbReference>
<dbReference type="SUPFAM" id="SSF53850">
    <property type="entry name" value="Periplasmic binding protein-like II"/>
    <property type="match status" value="1"/>
</dbReference>
<evidence type="ECO:0000256" key="2">
    <source>
        <dbReference type="ARBA" id="ARBA00022448"/>
    </source>
</evidence>
<feature type="signal peptide" evidence="6">
    <location>
        <begin position="1"/>
        <end position="22"/>
    </location>
</feature>
<dbReference type="CDD" id="cd13639">
    <property type="entry name" value="PBP2_OpuAC_like"/>
    <property type="match status" value="1"/>
</dbReference>
<evidence type="ECO:0000313" key="9">
    <source>
        <dbReference type="Proteomes" id="UP000199668"/>
    </source>
</evidence>
<dbReference type="Pfam" id="PF04069">
    <property type="entry name" value="OpuAC"/>
    <property type="match status" value="1"/>
</dbReference>
<proteinExistence type="predicted"/>
<evidence type="ECO:0000313" key="8">
    <source>
        <dbReference type="EMBL" id="SFL74240.1"/>
    </source>
</evidence>
<dbReference type="GO" id="GO:0005275">
    <property type="term" value="F:amine transmembrane transporter activity"/>
    <property type="evidence" value="ECO:0007669"/>
    <property type="project" value="TreeGrafter"/>
</dbReference>
<name>A0A1I4K689_9BACI</name>
<keyword evidence="4" id="KW-0472">Membrane</keyword>
<dbReference type="EMBL" id="FOTY01000004">
    <property type="protein sequence ID" value="SFL74240.1"/>
    <property type="molecule type" value="Genomic_DNA"/>
</dbReference>
<dbReference type="GO" id="GO:0015226">
    <property type="term" value="F:carnitine transmembrane transporter activity"/>
    <property type="evidence" value="ECO:0007669"/>
    <property type="project" value="TreeGrafter"/>
</dbReference>
<keyword evidence="2" id="KW-0813">Transport</keyword>
<keyword evidence="9" id="KW-1185">Reference proteome</keyword>
<evidence type="ECO:0000256" key="1">
    <source>
        <dbReference type="ARBA" id="ARBA00004236"/>
    </source>
</evidence>
<dbReference type="RefSeq" id="WP_322787873.1">
    <property type="nucleotide sequence ID" value="NZ_FOTY01000004.1"/>
</dbReference>
<accession>A0A1I4K689</accession>
<dbReference type="GO" id="GO:0015871">
    <property type="term" value="P:choline transport"/>
    <property type="evidence" value="ECO:0007669"/>
    <property type="project" value="TreeGrafter"/>
</dbReference>
<dbReference type="Gene3D" id="3.40.190.10">
    <property type="entry name" value="Periplasmic binding protein-like II"/>
    <property type="match status" value="1"/>
</dbReference>
<dbReference type="PANTHER" id="PTHR47737">
    <property type="entry name" value="GLYCINE BETAINE/PROLINE BETAINE TRANSPORT SYSTEM PERMEASE PROTEIN PROW"/>
    <property type="match status" value="1"/>
</dbReference>
<reference evidence="8 9" key="1">
    <citation type="submission" date="2016-10" db="EMBL/GenBank/DDBJ databases">
        <authorList>
            <person name="de Groot N.N."/>
        </authorList>
    </citation>
    <scope>NUCLEOTIDE SEQUENCE [LARGE SCALE GENOMIC DNA]</scope>
    <source>
        <strain evidence="8 9">CGMCC 1.6134</strain>
    </source>
</reference>
<feature type="domain" description="ABC-type glycine betaine transport system substrate-binding" evidence="7">
    <location>
        <begin position="69"/>
        <end position="312"/>
    </location>
</feature>
<keyword evidence="6" id="KW-0732">Signal</keyword>
<organism evidence="8 9">
    <name type="scientific">Salibacterium qingdaonense</name>
    <dbReference type="NCBI Taxonomy" id="266892"/>
    <lineage>
        <taxon>Bacteria</taxon>
        <taxon>Bacillati</taxon>
        <taxon>Bacillota</taxon>
        <taxon>Bacilli</taxon>
        <taxon>Bacillales</taxon>
        <taxon>Bacillaceae</taxon>
    </lineage>
</organism>
<feature type="region of interest" description="Disordered" evidence="5">
    <location>
        <begin position="22"/>
        <end position="69"/>
    </location>
</feature>
<feature type="compositionally biased region" description="Low complexity" evidence="5">
    <location>
        <begin position="25"/>
        <end position="68"/>
    </location>
</feature>
<dbReference type="STRING" id="266892.SAMN04488054_104138"/>
<dbReference type="Proteomes" id="UP000199668">
    <property type="component" value="Unassembled WGS sequence"/>
</dbReference>
<comment type="subcellular location">
    <subcellularLocation>
        <location evidence="1">Cell membrane</location>
    </subcellularLocation>
</comment>
<dbReference type="Gene3D" id="3.40.190.100">
    <property type="entry name" value="Glycine betaine-binding periplasmic protein, domain 2"/>
    <property type="match status" value="1"/>
</dbReference>
<evidence type="ECO:0000256" key="4">
    <source>
        <dbReference type="ARBA" id="ARBA00023136"/>
    </source>
</evidence>
<feature type="chain" id="PRO_5038682919" evidence="6">
    <location>
        <begin position="23"/>
        <end position="324"/>
    </location>
</feature>
<sequence length="324" mass="36617">MWKRTMQSVTAALMLTGLAACGSDSSSGENENTNESANESANESESTNESANESENNQSSSETENSSETLQMGQINWAENIAVTNMWKVILENRGYDVTFNNLNMGTTMKSVSEGSLDISLEVWLPVQDQNYVEEYDDQINFADVSWYDNAKVGLVVPEYMEDINSIEDLNANVEKFEGEIVGFDPGAGTMEVTEEMINEYNLDFELFPSSEPAMLEEINQAISSEAPIVAPLWKPHRVFSQHDLKFLEDPKNVYGESEQIYHATRQGFAEDYPKLDQWFKNWKMNDEDIGTLMTAVNEAEKPLDGAENWVENNQDLVKEWVEE</sequence>
<dbReference type="InterPro" id="IPR007210">
    <property type="entry name" value="ABC_Gly_betaine_transp_sub-bd"/>
</dbReference>
<evidence type="ECO:0000256" key="5">
    <source>
        <dbReference type="SAM" id="MobiDB-lite"/>
    </source>
</evidence>
<dbReference type="GO" id="GO:0031460">
    <property type="term" value="P:glycine betaine transport"/>
    <property type="evidence" value="ECO:0007669"/>
    <property type="project" value="TreeGrafter"/>
</dbReference>
<dbReference type="AlphaFoldDB" id="A0A1I4K689"/>
<evidence type="ECO:0000256" key="6">
    <source>
        <dbReference type="SAM" id="SignalP"/>
    </source>
</evidence>